<dbReference type="InterPro" id="IPR000408">
    <property type="entry name" value="Reg_chr_condens"/>
</dbReference>
<dbReference type="PROSITE" id="PS50012">
    <property type="entry name" value="RCC1_3"/>
    <property type="match status" value="1"/>
</dbReference>
<dbReference type="PANTHER" id="PTHR45982:SF1">
    <property type="entry name" value="REGULATOR OF CHROMOSOME CONDENSATION"/>
    <property type="match status" value="1"/>
</dbReference>
<dbReference type="PANTHER" id="PTHR45982">
    <property type="entry name" value="REGULATOR OF CHROMOSOME CONDENSATION"/>
    <property type="match status" value="1"/>
</dbReference>
<dbReference type="InterPro" id="IPR009091">
    <property type="entry name" value="RCC1/BLIP-II"/>
</dbReference>
<dbReference type="Proteomes" id="UP000816034">
    <property type="component" value="Unassembled WGS sequence"/>
</dbReference>
<evidence type="ECO:0000313" key="4">
    <source>
        <dbReference type="Proteomes" id="UP000816034"/>
    </source>
</evidence>
<protein>
    <submittedName>
        <fullName evidence="3">Uncharacterized protein</fullName>
    </submittedName>
</protein>
<evidence type="ECO:0000256" key="2">
    <source>
        <dbReference type="SAM" id="MobiDB-lite"/>
    </source>
</evidence>
<dbReference type="AlphaFoldDB" id="A0AA88KHF7"/>
<keyword evidence="4" id="KW-1185">Reference proteome</keyword>
<comment type="caution">
    <text evidence="3">The sequence shown here is derived from an EMBL/GenBank/DDBJ whole genome shotgun (WGS) entry which is preliminary data.</text>
</comment>
<dbReference type="PROSITE" id="PS00626">
    <property type="entry name" value="RCC1_2"/>
    <property type="match status" value="1"/>
</dbReference>
<dbReference type="EMBL" id="PYSW02000028">
    <property type="protein sequence ID" value="KAG2379525.1"/>
    <property type="molecule type" value="Genomic_DNA"/>
</dbReference>
<name>A0AA88KHF7_NAELO</name>
<feature type="region of interest" description="Disordered" evidence="2">
    <location>
        <begin position="1"/>
        <end position="46"/>
    </location>
</feature>
<accession>A0AA88KHF7</accession>
<gene>
    <name evidence="3" type="ORF">C9374_006642</name>
</gene>
<dbReference type="RefSeq" id="XP_044546787.1">
    <property type="nucleotide sequence ID" value="XM_044696525.1"/>
</dbReference>
<dbReference type="GeneID" id="68099096"/>
<dbReference type="SUPFAM" id="SSF50985">
    <property type="entry name" value="RCC1/BLIP-II"/>
    <property type="match status" value="1"/>
</dbReference>
<dbReference type="Gene3D" id="2.130.10.30">
    <property type="entry name" value="Regulator of chromosome condensation 1/beta-lactamase-inhibitor protein II"/>
    <property type="match status" value="3"/>
</dbReference>
<reference evidence="3 4" key="1">
    <citation type="journal article" date="2018" name="BMC Genomics">
        <title>The genome of Naegleria lovaniensis, the basis for a comparative approach to unravel pathogenicity factors of the human pathogenic amoeba N. fowleri.</title>
        <authorList>
            <person name="Liechti N."/>
            <person name="Schurch N."/>
            <person name="Bruggmann R."/>
            <person name="Wittwer M."/>
        </authorList>
    </citation>
    <scope>NUCLEOTIDE SEQUENCE [LARGE SCALE GENOMIC DNA]</scope>
    <source>
        <strain evidence="3 4">ATCC 30569</strain>
    </source>
</reference>
<dbReference type="PRINTS" id="PR00633">
    <property type="entry name" value="RCCNDNSATION"/>
</dbReference>
<dbReference type="Pfam" id="PF13540">
    <property type="entry name" value="RCC1_2"/>
    <property type="match status" value="2"/>
</dbReference>
<feature type="repeat" description="RCC1" evidence="1">
    <location>
        <begin position="121"/>
        <end position="177"/>
    </location>
</feature>
<feature type="compositionally biased region" description="Low complexity" evidence="2">
    <location>
        <begin position="1"/>
        <end position="17"/>
    </location>
</feature>
<dbReference type="Pfam" id="PF00415">
    <property type="entry name" value="RCC1"/>
    <property type="match status" value="1"/>
</dbReference>
<dbReference type="InterPro" id="IPR051553">
    <property type="entry name" value="Ran_GTPase-activating"/>
</dbReference>
<sequence length="512" mass="57275">MGNKYSSPSRASRASVSGEVNDQEDFDACVSNNAPNKSRHLRDTSEEMNAKPIYSLESYHRSENGRDEFLITRALFQVFGEHQNVVQGNINSQISKFLNGGEYIVKISSGAHHTLLMTNLGGLLSFGRNNDGQLGIGDMEMRYSPDICKVKPVYKELDEHAIDICCGHNHSVILTNYGRLMACGWNANSQCGLLSHHIDSFTIVPFNRYTKMLRCGGNSTCVLTTRNLFYITGSLFTKFTEFQCIQDFKELLHDGETIEDFQVGGQTIVVVTSFKNVYAFGEATYQQFGRINVNSTHFTNITKQLPFKSQNLLSFTCGMFHNVFLLDNGAIYTAGYNGYGQCGTGNLKDTDDFTLLTKFYKIDTSKEQGNSILAKQSSKKIEYTCFNVAEDEDGKKKPLSQPFTIGENEMIKSVYAGSYHTIFVSNVGHVYACGNNEYQQCNVPALDDEEETKSIPHIMQMNIQPKAEIVIFANSSANITIVAEKGYMNSFFYNSLKKRARQGELSDIVCIC</sequence>
<evidence type="ECO:0000256" key="1">
    <source>
        <dbReference type="PROSITE-ProRule" id="PRU00235"/>
    </source>
</evidence>
<evidence type="ECO:0000313" key="3">
    <source>
        <dbReference type="EMBL" id="KAG2379525.1"/>
    </source>
</evidence>
<organism evidence="3 4">
    <name type="scientific">Naegleria lovaniensis</name>
    <name type="common">Amoeba</name>
    <dbReference type="NCBI Taxonomy" id="51637"/>
    <lineage>
        <taxon>Eukaryota</taxon>
        <taxon>Discoba</taxon>
        <taxon>Heterolobosea</taxon>
        <taxon>Tetramitia</taxon>
        <taxon>Eutetramitia</taxon>
        <taxon>Vahlkampfiidae</taxon>
        <taxon>Naegleria</taxon>
    </lineage>
</organism>
<proteinExistence type="predicted"/>